<feature type="domain" description="PTS EIIA type-1" evidence="7">
    <location>
        <begin position="38"/>
        <end position="142"/>
    </location>
</feature>
<dbReference type="PANTHER" id="PTHR45008">
    <property type="entry name" value="PTS SYSTEM GLUCOSE-SPECIFIC EIIA COMPONENT"/>
    <property type="match status" value="1"/>
</dbReference>
<comment type="subcellular location">
    <subcellularLocation>
        <location evidence="1">Cytoplasm</location>
    </subcellularLocation>
</comment>
<dbReference type="Pfam" id="PF00358">
    <property type="entry name" value="PTS_EIIA_1"/>
    <property type="match status" value="1"/>
</dbReference>
<dbReference type="NCBIfam" id="TIGR00830">
    <property type="entry name" value="PTBA"/>
    <property type="match status" value="1"/>
</dbReference>
<evidence type="ECO:0000256" key="2">
    <source>
        <dbReference type="ARBA" id="ARBA00022448"/>
    </source>
</evidence>
<protein>
    <submittedName>
        <fullName evidence="8">PTS system, glucose subfamily, IIA component</fullName>
    </submittedName>
</protein>
<dbReference type="InterPro" id="IPR050890">
    <property type="entry name" value="PTS_EIIA_component"/>
</dbReference>
<dbReference type="Proteomes" id="UP000184241">
    <property type="component" value="Unassembled WGS sequence"/>
</dbReference>
<evidence type="ECO:0000313" key="9">
    <source>
        <dbReference type="Proteomes" id="UP000184241"/>
    </source>
</evidence>
<evidence type="ECO:0000256" key="6">
    <source>
        <dbReference type="ARBA" id="ARBA00022777"/>
    </source>
</evidence>
<evidence type="ECO:0000256" key="1">
    <source>
        <dbReference type="ARBA" id="ARBA00004496"/>
    </source>
</evidence>
<dbReference type="FunFam" id="2.70.70.10:FF:000001">
    <property type="entry name" value="PTS system glucose-specific IIA component"/>
    <property type="match status" value="1"/>
</dbReference>
<keyword evidence="2" id="KW-0813">Transport</keyword>
<keyword evidence="6" id="KW-0418">Kinase</keyword>
<dbReference type="RefSeq" id="WP_073021112.1">
    <property type="nucleotide sequence ID" value="NZ_FQXU01000010.1"/>
</dbReference>
<gene>
    <name evidence="8" type="ORF">SAMN02745941_03223</name>
</gene>
<dbReference type="PROSITE" id="PS00371">
    <property type="entry name" value="PTS_EIIA_TYPE_1_HIS"/>
    <property type="match status" value="1"/>
</dbReference>
<dbReference type="GO" id="GO:0009401">
    <property type="term" value="P:phosphoenolpyruvate-dependent sugar phosphotransferase system"/>
    <property type="evidence" value="ECO:0007669"/>
    <property type="project" value="UniProtKB-KW"/>
</dbReference>
<proteinExistence type="predicted"/>
<organism evidence="8 9">
    <name type="scientific">Clostridium intestinale DSM 6191</name>
    <dbReference type="NCBI Taxonomy" id="1121320"/>
    <lineage>
        <taxon>Bacteria</taxon>
        <taxon>Bacillati</taxon>
        <taxon>Bacillota</taxon>
        <taxon>Clostridia</taxon>
        <taxon>Eubacteriales</taxon>
        <taxon>Clostridiaceae</taxon>
        <taxon>Clostridium</taxon>
    </lineage>
</organism>
<dbReference type="Gene3D" id="2.70.70.10">
    <property type="entry name" value="Glucose Permease (Domain IIA)"/>
    <property type="match status" value="1"/>
</dbReference>
<name>A0A1M5ZPF5_9CLOT</name>
<evidence type="ECO:0000256" key="4">
    <source>
        <dbReference type="ARBA" id="ARBA00022679"/>
    </source>
</evidence>
<keyword evidence="3" id="KW-0762">Sugar transport</keyword>
<dbReference type="InterPro" id="IPR001127">
    <property type="entry name" value="PTS_EIIA_1_perm"/>
</dbReference>
<evidence type="ECO:0000256" key="5">
    <source>
        <dbReference type="ARBA" id="ARBA00022683"/>
    </source>
</evidence>
<dbReference type="PROSITE" id="PS51093">
    <property type="entry name" value="PTS_EIIA_TYPE_1"/>
    <property type="match status" value="1"/>
</dbReference>
<sequence length="170" mass="18450">MFKAIKNIFSNKEPQAKPKLILAAPLEGELVSITEVPDPVFSEKMMGDGFAIKPTLGIIVSPIEGTVGSIFPTKHAIGLTSKEGYEIIIHFGLETVSLNGEGFEVLAEVGQKVSIGDELLKIDIEKIKDKVPSIITPVVIANLKEDEKIVVEKYKQVSLAERAVAVIIKK</sequence>
<dbReference type="AlphaFoldDB" id="A0A1M5ZPF5"/>
<evidence type="ECO:0000256" key="3">
    <source>
        <dbReference type="ARBA" id="ARBA00022597"/>
    </source>
</evidence>
<reference evidence="8 9" key="1">
    <citation type="submission" date="2016-11" db="EMBL/GenBank/DDBJ databases">
        <authorList>
            <person name="Jaros S."/>
            <person name="Januszkiewicz K."/>
            <person name="Wedrychowicz H."/>
        </authorList>
    </citation>
    <scope>NUCLEOTIDE SEQUENCE [LARGE SCALE GENOMIC DNA]</scope>
    <source>
        <strain evidence="8 9">DSM 6191</strain>
    </source>
</reference>
<dbReference type="SUPFAM" id="SSF51261">
    <property type="entry name" value="Duplicated hybrid motif"/>
    <property type="match status" value="1"/>
</dbReference>
<evidence type="ECO:0000313" key="8">
    <source>
        <dbReference type="EMBL" id="SHI26265.1"/>
    </source>
</evidence>
<dbReference type="EMBL" id="FQXU01000010">
    <property type="protein sequence ID" value="SHI26265.1"/>
    <property type="molecule type" value="Genomic_DNA"/>
</dbReference>
<dbReference type="GO" id="GO:0016301">
    <property type="term" value="F:kinase activity"/>
    <property type="evidence" value="ECO:0007669"/>
    <property type="project" value="UniProtKB-KW"/>
</dbReference>
<evidence type="ECO:0000259" key="7">
    <source>
        <dbReference type="PROSITE" id="PS51093"/>
    </source>
</evidence>
<accession>A0A1M5ZPF5</accession>
<dbReference type="InterPro" id="IPR011055">
    <property type="entry name" value="Dup_hybrid_motif"/>
</dbReference>
<keyword evidence="4" id="KW-0808">Transferase</keyword>
<dbReference type="PANTHER" id="PTHR45008:SF1">
    <property type="entry name" value="PTS SYSTEM GLUCOSE-SPECIFIC EIIA COMPONENT"/>
    <property type="match status" value="1"/>
</dbReference>
<dbReference type="GO" id="GO:0005737">
    <property type="term" value="C:cytoplasm"/>
    <property type="evidence" value="ECO:0007669"/>
    <property type="project" value="UniProtKB-SubCell"/>
</dbReference>
<keyword evidence="5" id="KW-0598">Phosphotransferase system</keyword>